<accession>A0A1C6UPA9</accession>
<evidence type="ECO:0008006" key="4">
    <source>
        <dbReference type="Google" id="ProtNLM"/>
    </source>
</evidence>
<dbReference type="Gene3D" id="2.40.10.10">
    <property type="entry name" value="Trypsin-like serine proteases"/>
    <property type="match status" value="2"/>
</dbReference>
<dbReference type="InterPro" id="IPR043504">
    <property type="entry name" value="Peptidase_S1_PA_chymotrypsin"/>
</dbReference>
<dbReference type="PROSITE" id="PS00134">
    <property type="entry name" value="TRYPSIN_HIS"/>
    <property type="match status" value="1"/>
</dbReference>
<name>A0A1C6UPA9_9ACTN</name>
<dbReference type="SUPFAM" id="SSF50494">
    <property type="entry name" value="Trypsin-like serine proteases"/>
    <property type="match status" value="1"/>
</dbReference>
<dbReference type="InterPro" id="IPR033116">
    <property type="entry name" value="TRYPSIN_SER"/>
</dbReference>
<dbReference type="InterPro" id="IPR006311">
    <property type="entry name" value="TAT_signal"/>
</dbReference>
<dbReference type="PROSITE" id="PS00135">
    <property type="entry name" value="TRYPSIN_SER"/>
    <property type="match status" value="1"/>
</dbReference>
<dbReference type="CDD" id="cd21112">
    <property type="entry name" value="alphaLP-like"/>
    <property type="match status" value="1"/>
</dbReference>
<protein>
    <recommendedName>
        <fullName evidence="4">Streptogrisin C</fullName>
    </recommendedName>
</protein>
<keyword evidence="3" id="KW-1185">Reference proteome</keyword>
<dbReference type="EMBL" id="FMIB01000002">
    <property type="protein sequence ID" value="SCL55867.1"/>
    <property type="molecule type" value="Genomic_DNA"/>
</dbReference>
<evidence type="ECO:0000313" key="2">
    <source>
        <dbReference type="EMBL" id="SCL55867.1"/>
    </source>
</evidence>
<proteinExistence type="predicted"/>
<gene>
    <name evidence="2" type="ORF">GA0070603_2089</name>
</gene>
<feature type="signal peptide" evidence="1">
    <location>
        <begin position="1"/>
        <end position="37"/>
    </location>
</feature>
<sequence length="413" mass="42156">MSRMTPGGRGGTVMRRTLFALAAAIVATGAVGTPAVADEKPVTPSTQPAEAVPGGFASWRELFSVQDRLNAAAGEITAARGAGFAGVVAAPEARRLTVYWKGRVPGSMRDLARQLSVPVTFKPARFHQREMVAEAQRLAADPRAVSVAAKVDGSGLAVTVTGKALASGKRDVLGTARLPLDVSTASSPTLLDRQNDFAPYWGGARYYAGGGCTTGFGVYWNDARQILSAGHCGANGQVAYDGGGPTNTMGPIINDNNPRDTLMIRVSAGGRIYTGAYNSATSIGVGGAASDYVGNYVCTGGSSSGEHCSLRVSVVNQFVNVGYVIGPVTQANHIVAGSCAAAPGDSGGPVYSYRSDGRVDARGTVSAGVTGTAVCPGVSPNGSSTVWYAPLLRPVGDAQIGSLTYYGASLIQG</sequence>
<evidence type="ECO:0000313" key="3">
    <source>
        <dbReference type="Proteomes" id="UP000198605"/>
    </source>
</evidence>
<dbReference type="InterPro" id="IPR009003">
    <property type="entry name" value="Peptidase_S1_PA"/>
</dbReference>
<feature type="chain" id="PRO_5008748013" description="Streptogrisin C" evidence="1">
    <location>
        <begin position="38"/>
        <end position="413"/>
    </location>
</feature>
<evidence type="ECO:0000256" key="1">
    <source>
        <dbReference type="SAM" id="SignalP"/>
    </source>
</evidence>
<dbReference type="GO" id="GO:0006508">
    <property type="term" value="P:proteolysis"/>
    <property type="evidence" value="ECO:0007669"/>
    <property type="project" value="InterPro"/>
</dbReference>
<reference evidence="3" key="1">
    <citation type="submission" date="2016-06" db="EMBL/GenBank/DDBJ databases">
        <authorList>
            <person name="Varghese N."/>
            <person name="Submissions Spin"/>
        </authorList>
    </citation>
    <scope>NUCLEOTIDE SEQUENCE [LARGE SCALE GENOMIC DNA]</scope>
    <source>
        <strain evidence="3">DSM 44151</strain>
    </source>
</reference>
<keyword evidence="1" id="KW-0732">Signal</keyword>
<dbReference type="STRING" id="47854.GA0070603_2089"/>
<dbReference type="AlphaFoldDB" id="A0A1C6UPA9"/>
<dbReference type="GO" id="GO:0004252">
    <property type="term" value="F:serine-type endopeptidase activity"/>
    <property type="evidence" value="ECO:0007669"/>
    <property type="project" value="InterPro"/>
</dbReference>
<organism evidence="2 3">
    <name type="scientific">Micromonospora chersina</name>
    <dbReference type="NCBI Taxonomy" id="47854"/>
    <lineage>
        <taxon>Bacteria</taxon>
        <taxon>Bacillati</taxon>
        <taxon>Actinomycetota</taxon>
        <taxon>Actinomycetes</taxon>
        <taxon>Micromonosporales</taxon>
        <taxon>Micromonosporaceae</taxon>
        <taxon>Micromonospora</taxon>
    </lineage>
</organism>
<dbReference type="InterPro" id="IPR018114">
    <property type="entry name" value="TRYPSIN_HIS"/>
</dbReference>
<dbReference type="Proteomes" id="UP000198605">
    <property type="component" value="Unassembled WGS sequence"/>
</dbReference>
<dbReference type="PROSITE" id="PS51318">
    <property type="entry name" value="TAT"/>
    <property type="match status" value="1"/>
</dbReference>